<proteinExistence type="predicted"/>
<evidence type="ECO:0000259" key="1">
    <source>
        <dbReference type="Pfam" id="PF01370"/>
    </source>
</evidence>
<protein>
    <recommendedName>
        <fullName evidence="1">NAD-dependent epimerase/dehydratase domain-containing protein</fullName>
    </recommendedName>
</protein>
<gene>
    <name evidence="2" type="ORF">PMG11_03666</name>
</gene>
<organism evidence="2 3">
    <name type="scientific">Penicillium brasilianum</name>
    <dbReference type="NCBI Taxonomy" id="104259"/>
    <lineage>
        <taxon>Eukaryota</taxon>
        <taxon>Fungi</taxon>
        <taxon>Dikarya</taxon>
        <taxon>Ascomycota</taxon>
        <taxon>Pezizomycotina</taxon>
        <taxon>Eurotiomycetes</taxon>
        <taxon>Eurotiomycetidae</taxon>
        <taxon>Eurotiales</taxon>
        <taxon>Aspergillaceae</taxon>
        <taxon>Penicillium</taxon>
    </lineage>
</organism>
<dbReference type="InterPro" id="IPR001509">
    <property type="entry name" value="Epimerase_deHydtase"/>
</dbReference>
<dbReference type="InterPro" id="IPR036291">
    <property type="entry name" value="NAD(P)-bd_dom_sf"/>
</dbReference>
<evidence type="ECO:0000313" key="2">
    <source>
        <dbReference type="EMBL" id="CEO58974.1"/>
    </source>
</evidence>
<dbReference type="STRING" id="104259.A0A0F7VAQ0"/>
<dbReference type="OrthoDB" id="10262413at2759"/>
<dbReference type="PANTHER" id="PTHR48079:SF9">
    <property type="entry name" value="PUTATIVE-RELATED"/>
    <property type="match status" value="1"/>
</dbReference>
<dbReference type="Pfam" id="PF01370">
    <property type="entry name" value="Epimerase"/>
    <property type="match status" value="1"/>
</dbReference>
<feature type="domain" description="NAD-dependent epimerase/dehydratase" evidence="1">
    <location>
        <begin position="3"/>
        <end position="218"/>
    </location>
</feature>
<dbReference type="GO" id="GO:0004029">
    <property type="term" value="F:aldehyde dehydrogenase (NAD+) activity"/>
    <property type="evidence" value="ECO:0007669"/>
    <property type="project" value="TreeGrafter"/>
</dbReference>
<keyword evidence="3" id="KW-1185">Reference proteome</keyword>
<evidence type="ECO:0000313" key="3">
    <source>
        <dbReference type="Proteomes" id="UP000042958"/>
    </source>
</evidence>
<sequence>MRVFVTGATGFIGQAVVQELLDAGHTVVGLARSEASAAALEAKGVDVIQGSLEDVEAVKKGASESDGVINLAFNHDFTKFAENAKIEHAAITAMGEVLAESNRPIVLASGTMMLPKGELVTEDTGPDLNSPVNVRAATEQKVTTLAARGVRASAVRLAPTVHGDNDHGFIYLITQVARAKGESIYIGEGLNRWPAVHRHDAARLFRLALEKGVAGTRYHAVGEEGLKMKDIAEAIGKSAGIPTSSKTSEQAAAHFDGGFMGFVVGADNPSSSKKTQEQLGWSPTGPTLLTDINAGVYTREKLISPISV</sequence>
<dbReference type="SUPFAM" id="SSF51735">
    <property type="entry name" value="NAD(P)-binding Rossmann-fold domains"/>
    <property type="match status" value="1"/>
</dbReference>
<dbReference type="InterPro" id="IPR051783">
    <property type="entry name" value="NAD(P)-dependent_oxidoreduct"/>
</dbReference>
<dbReference type="GO" id="GO:0005737">
    <property type="term" value="C:cytoplasm"/>
    <property type="evidence" value="ECO:0007669"/>
    <property type="project" value="TreeGrafter"/>
</dbReference>
<dbReference type="AlphaFoldDB" id="A0A0F7VAQ0"/>
<dbReference type="Gene3D" id="3.40.50.720">
    <property type="entry name" value="NAD(P)-binding Rossmann-like Domain"/>
    <property type="match status" value="1"/>
</dbReference>
<accession>A0A0F7VAQ0</accession>
<dbReference type="CDD" id="cd05262">
    <property type="entry name" value="SDR_a7"/>
    <property type="match status" value="1"/>
</dbReference>
<name>A0A0F7VAQ0_PENBI</name>
<reference evidence="3" key="1">
    <citation type="journal article" date="2015" name="Genome Announc.">
        <title>Draft genome sequence of the fungus Penicillium brasilianum MG11.</title>
        <authorList>
            <person name="Horn F."/>
            <person name="Linde J."/>
            <person name="Mattern D.J."/>
            <person name="Walther G."/>
            <person name="Guthke R."/>
            <person name="Brakhage A.A."/>
            <person name="Valiante V."/>
        </authorList>
    </citation>
    <scope>NUCLEOTIDE SEQUENCE [LARGE SCALE GENOMIC DNA]</scope>
    <source>
        <strain evidence="3">MG11</strain>
    </source>
</reference>
<dbReference type="PANTHER" id="PTHR48079">
    <property type="entry name" value="PROTEIN YEEZ"/>
    <property type="match status" value="1"/>
</dbReference>
<dbReference type="EMBL" id="CDHK01000003">
    <property type="protein sequence ID" value="CEO58974.1"/>
    <property type="molecule type" value="Genomic_DNA"/>
</dbReference>
<dbReference type="Proteomes" id="UP000042958">
    <property type="component" value="Unassembled WGS sequence"/>
</dbReference>